<reference evidence="2" key="2">
    <citation type="submission" date="2021-04" db="EMBL/GenBank/DDBJ databases">
        <authorList>
            <person name="Gilroy R."/>
        </authorList>
    </citation>
    <scope>NUCLEOTIDE SEQUENCE</scope>
    <source>
        <strain evidence="2">1282</strain>
    </source>
</reference>
<evidence type="ECO:0000256" key="1">
    <source>
        <dbReference type="SAM" id="SignalP"/>
    </source>
</evidence>
<reference evidence="2" key="1">
    <citation type="journal article" date="2021" name="PeerJ">
        <title>Extensive microbial diversity within the chicken gut microbiome revealed by metagenomics and culture.</title>
        <authorList>
            <person name="Gilroy R."/>
            <person name="Ravi A."/>
            <person name="Getino M."/>
            <person name="Pursley I."/>
            <person name="Horton D.L."/>
            <person name="Alikhan N.F."/>
            <person name="Baker D."/>
            <person name="Gharbi K."/>
            <person name="Hall N."/>
            <person name="Watson M."/>
            <person name="Adriaenssens E.M."/>
            <person name="Foster-Nyarko E."/>
            <person name="Jarju S."/>
            <person name="Secka A."/>
            <person name="Antonio M."/>
            <person name="Oren A."/>
            <person name="Chaudhuri R.R."/>
            <person name="La Ragione R."/>
            <person name="Hildebrand F."/>
            <person name="Pallen M.J."/>
        </authorList>
    </citation>
    <scope>NUCLEOTIDE SEQUENCE</scope>
    <source>
        <strain evidence="2">1282</strain>
    </source>
</reference>
<evidence type="ECO:0000313" key="3">
    <source>
        <dbReference type="Proteomes" id="UP000823915"/>
    </source>
</evidence>
<feature type="signal peptide" evidence="1">
    <location>
        <begin position="1"/>
        <end position="20"/>
    </location>
</feature>
<gene>
    <name evidence="2" type="ORF">H9838_07750</name>
</gene>
<dbReference type="Proteomes" id="UP000823915">
    <property type="component" value="Unassembled WGS sequence"/>
</dbReference>
<dbReference type="PROSITE" id="PS51257">
    <property type="entry name" value="PROKAR_LIPOPROTEIN"/>
    <property type="match status" value="1"/>
</dbReference>
<dbReference type="AlphaFoldDB" id="A0A9D1YDM0"/>
<dbReference type="EMBL" id="DXDU01000124">
    <property type="protein sequence ID" value="HIY27046.1"/>
    <property type="molecule type" value="Genomic_DNA"/>
</dbReference>
<feature type="chain" id="PRO_5038745465" description="Lipoprotein" evidence="1">
    <location>
        <begin position="21"/>
        <end position="224"/>
    </location>
</feature>
<accession>A0A9D1YDM0</accession>
<evidence type="ECO:0008006" key="4">
    <source>
        <dbReference type="Google" id="ProtNLM"/>
    </source>
</evidence>
<keyword evidence="1" id="KW-0732">Signal</keyword>
<sequence length="224" mass="24820">MKRWAAAALCALLTLGLAGCDLPMLGFADYDVSAYLQALLDSSYKNSHAQFLEVAGGDASAAQANNDTTVENTAVEFCNTYNLAMDETQMGRLEEILGEALAQTRYTVKEEQKVDTGYYIEVEITPILNYQGLEPRLQELEEEAHEEATSVEGVSQEGDVVTVDVNQLYLEKVLDYCEEQLSQLQYDTAPQTIALDIRQTSQGELQLDMNQIKTIDETVLRLAS</sequence>
<name>A0A9D1YDM0_9FIRM</name>
<organism evidence="2 3">
    <name type="scientific">Candidatus Acutalibacter pullistercoris</name>
    <dbReference type="NCBI Taxonomy" id="2838418"/>
    <lineage>
        <taxon>Bacteria</taxon>
        <taxon>Bacillati</taxon>
        <taxon>Bacillota</taxon>
        <taxon>Clostridia</taxon>
        <taxon>Eubacteriales</taxon>
        <taxon>Acutalibacteraceae</taxon>
        <taxon>Acutalibacter</taxon>
    </lineage>
</organism>
<protein>
    <recommendedName>
        <fullName evidence="4">Lipoprotein</fullName>
    </recommendedName>
</protein>
<proteinExistence type="predicted"/>
<comment type="caution">
    <text evidence="2">The sequence shown here is derived from an EMBL/GenBank/DDBJ whole genome shotgun (WGS) entry which is preliminary data.</text>
</comment>
<evidence type="ECO:0000313" key="2">
    <source>
        <dbReference type="EMBL" id="HIY27046.1"/>
    </source>
</evidence>